<comment type="similarity">
    <text evidence="1 2">Belongs to the outer membrane factor (OMF) (TC 1.B.17) family.</text>
</comment>
<dbReference type="PANTHER" id="PTHR30203">
    <property type="entry name" value="OUTER MEMBRANE CATION EFFLUX PROTEIN"/>
    <property type="match status" value="1"/>
</dbReference>
<feature type="compositionally biased region" description="Low complexity" evidence="3">
    <location>
        <begin position="484"/>
        <end position="500"/>
    </location>
</feature>
<dbReference type="Gene3D" id="1.20.1600.10">
    <property type="entry name" value="Outer membrane efflux proteins (OEP)"/>
    <property type="match status" value="1"/>
</dbReference>
<dbReference type="Gene3D" id="2.20.200.10">
    <property type="entry name" value="Outer membrane efflux proteins (OEP)"/>
    <property type="match status" value="1"/>
</dbReference>
<evidence type="ECO:0000256" key="1">
    <source>
        <dbReference type="ARBA" id="ARBA00007613"/>
    </source>
</evidence>
<dbReference type="InterPro" id="IPR003423">
    <property type="entry name" value="OMP_efflux"/>
</dbReference>
<dbReference type="PROSITE" id="PS51257">
    <property type="entry name" value="PROKAR_LIPOPROTEIN"/>
    <property type="match status" value="1"/>
</dbReference>
<evidence type="ECO:0000256" key="4">
    <source>
        <dbReference type="SAM" id="SignalP"/>
    </source>
</evidence>
<evidence type="ECO:0000256" key="2">
    <source>
        <dbReference type="RuleBase" id="RU362097"/>
    </source>
</evidence>
<keyword evidence="2" id="KW-0812">Transmembrane</keyword>
<evidence type="ECO:0000313" key="6">
    <source>
        <dbReference type="Proteomes" id="UP000245754"/>
    </source>
</evidence>
<proteinExistence type="inferred from homology"/>
<reference evidence="5 6" key="1">
    <citation type="submission" date="2018-05" db="EMBL/GenBank/DDBJ databases">
        <title>Genomic Encyclopedia of Type Strains, Phase IV (KMG-V): Genome sequencing to study the core and pangenomes of soil and plant-associated prokaryotes.</title>
        <authorList>
            <person name="Whitman W."/>
        </authorList>
    </citation>
    <scope>NUCLEOTIDE SEQUENCE [LARGE SCALE GENOMIC DNA]</scope>
    <source>
        <strain evidence="5 6">SLV-132</strain>
    </source>
</reference>
<feature type="chain" id="PRO_5016414197" evidence="4">
    <location>
        <begin position="16"/>
        <end position="519"/>
    </location>
</feature>
<name>A0A316EJA4_9BURK</name>
<keyword evidence="6" id="KW-1185">Reference proteome</keyword>
<dbReference type="GO" id="GO:0015562">
    <property type="term" value="F:efflux transmembrane transporter activity"/>
    <property type="evidence" value="ECO:0007669"/>
    <property type="project" value="InterPro"/>
</dbReference>
<evidence type="ECO:0000256" key="3">
    <source>
        <dbReference type="SAM" id="MobiDB-lite"/>
    </source>
</evidence>
<accession>A0A316EJA4</accession>
<dbReference type="Proteomes" id="UP000245754">
    <property type="component" value="Unassembled WGS sequence"/>
</dbReference>
<keyword evidence="2" id="KW-0449">Lipoprotein</keyword>
<dbReference type="RefSeq" id="WP_258308118.1">
    <property type="nucleotide sequence ID" value="NZ_QGGT01000007.1"/>
</dbReference>
<dbReference type="SUPFAM" id="SSF56954">
    <property type="entry name" value="Outer membrane efflux proteins (OEP)"/>
    <property type="match status" value="1"/>
</dbReference>
<dbReference type="Pfam" id="PF02321">
    <property type="entry name" value="OEP"/>
    <property type="match status" value="2"/>
</dbReference>
<evidence type="ECO:0000313" key="5">
    <source>
        <dbReference type="EMBL" id="PWK32345.1"/>
    </source>
</evidence>
<feature type="region of interest" description="Disordered" evidence="3">
    <location>
        <begin position="473"/>
        <end position="519"/>
    </location>
</feature>
<keyword evidence="4" id="KW-0732">Signal</keyword>
<comment type="subcellular location">
    <subcellularLocation>
        <location evidence="2">Cell membrane</location>
        <topology evidence="2">Lipid-anchor</topology>
    </subcellularLocation>
</comment>
<feature type="compositionally biased region" description="Low complexity" evidence="3">
    <location>
        <begin position="509"/>
        <end position="519"/>
    </location>
</feature>
<feature type="signal peptide" evidence="4">
    <location>
        <begin position="1"/>
        <end position="15"/>
    </location>
</feature>
<keyword evidence="2" id="KW-1134">Transmembrane beta strand</keyword>
<dbReference type="NCBIfam" id="TIGR01845">
    <property type="entry name" value="outer_NodT"/>
    <property type="match status" value="1"/>
</dbReference>
<dbReference type="EMBL" id="QGGT01000007">
    <property type="protein sequence ID" value="PWK32345.1"/>
    <property type="molecule type" value="Genomic_DNA"/>
</dbReference>
<keyword evidence="2" id="KW-0564">Palmitate</keyword>
<sequence>MKAALTRVISATALAAAIAGCAIGPDYRRPEVASPPYYRLDTGALAIEADIAWWNTFDDPVLTALVETALRNSYDVRIATARIDEFRGQLMIARSAFYPQIGATAAAARQRSGTFNTLIGTPLEAFSGPRNSYQLVGNASWEIDVWGRIRRQAEGAEADLWNAEYTRRGTVLALAASVVQGYATLRGLDAQLDIARQTLDVRAKAVNIFRQRFEGGVVSQVELVQAENDYYAAESSIPPIRASIAQTENALSVLLGREPGPIERGKPFDALQAPAVGPDMPAMLLSRRPDVLQAEQAAVAANARLGAAEALYLPAVDLSAMFGAIAATPGALWHSASRVWGVGASITQPIFQGGAIRGQVQSASAVRDQAMLAYQASVLNALADVNNALAANMETRIRLASLRRQEQSLVIYADQATARYEGGYTSYLEVTDAREKLYSVQLAAVQGQVDVLTGVATLYKSLGGGWPAVPAEARDGGMVGDARQLAPASAQTSAQTSPQSSLPPPSSPSSPASDPQASR</sequence>
<organism evidence="5 6">
    <name type="scientific">Cupriavidus plantarum</name>
    <dbReference type="NCBI Taxonomy" id="942865"/>
    <lineage>
        <taxon>Bacteria</taxon>
        <taxon>Pseudomonadati</taxon>
        <taxon>Pseudomonadota</taxon>
        <taxon>Betaproteobacteria</taxon>
        <taxon>Burkholderiales</taxon>
        <taxon>Burkholderiaceae</taxon>
        <taxon>Cupriavidus</taxon>
    </lineage>
</organism>
<gene>
    <name evidence="5" type="ORF">C7419_107136</name>
</gene>
<keyword evidence="2" id="KW-0472">Membrane</keyword>
<dbReference type="InterPro" id="IPR010131">
    <property type="entry name" value="MdtP/NodT-like"/>
</dbReference>
<dbReference type="GO" id="GO:0005886">
    <property type="term" value="C:plasma membrane"/>
    <property type="evidence" value="ECO:0007669"/>
    <property type="project" value="UniProtKB-SubCell"/>
</dbReference>
<comment type="caution">
    <text evidence="5">The sequence shown here is derived from an EMBL/GenBank/DDBJ whole genome shotgun (WGS) entry which is preliminary data.</text>
</comment>
<dbReference type="AlphaFoldDB" id="A0A316EJA4"/>
<protein>
    <submittedName>
        <fullName evidence="5">Multidrug efflux system outer membrane protein</fullName>
    </submittedName>
</protein>